<gene>
    <name evidence="1" type="ORF">S01H1_36674</name>
</gene>
<protein>
    <submittedName>
        <fullName evidence="1">Uncharacterized protein</fullName>
    </submittedName>
</protein>
<comment type="caution">
    <text evidence="1">The sequence shown here is derived from an EMBL/GenBank/DDBJ whole genome shotgun (WGS) entry which is preliminary data.</text>
</comment>
<dbReference type="AlphaFoldDB" id="X0V1I1"/>
<organism evidence="1">
    <name type="scientific">marine sediment metagenome</name>
    <dbReference type="NCBI Taxonomy" id="412755"/>
    <lineage>
        <taxon>unclassified sequences</taxon>
        <taxon>metagenomes</taxon>
        <taxon>ecological metagenomes</taxon>
    </lineage>
</organism>
<name>X0V1I1_9ZZZZ</name>
<evidence type="ECO:0000313" key="1">
    <source>
        <dbReference type="EMBL" id="GAG06388.1"/>
    </source>
</evidence>
<accession>X0V1I1</accession>
<proteinExistence type="predicted"/>
<reference evidence="1" key="1">
    <citation type="journal article" date="2014" name="Front. Microbiol.">
        <title>High frequency of phylogenetically diverse reductive dehalogenase-homologous genes in deep subseafloor sedimentary metagenomes.</title>
        <authorList>
            <person name="Kawai M."/>
            <person name="Futagami T."/>
            <person name="Toyoda A."/>
            <person name="Takaki Y."/>
            <person name="Nishi S."/>
            <person name="Hori S."/>
            <person name="Arai W."/>
            <person name="Tsubouchi T."/>
            <person name="Morono Y."/>
            <person name="Uchiyama I."/>
            <person name="Ito T."/>
            <person name="Fujiyama A."/>
            <person name="Inagaki F."/>
            <person name="Takami H."/>
        </authorList>
    </citation>
    <scope>NUCLEOTIDE SEQUENCE</scope>
    <source>
        <strain evidence="1">Expedition CK06-06</strain>
    </source>
</reference>
<sequence length="147" mass="17050">MSKWLVEDCKILDIKALKDRGCFSRGRENITHYIHWHNSQTGDYCGCIQIAVEFSKINKNGIYTITDNPCLNPYKGHLTSTHCNYGGQRYWFICPLSGCNRRVAKLYKPNNGRYFGCRHCYNLAYASMNVSRTQLDKALAKMFRKYG</sequence>
<dbReference type="EMBL" id="BARS01022994">
    <property type="protein sequence ID" value="GAG06388.1"/>
    <property type="molecule type" value="Genomic_DNA"/>
</dbReference>